<keyword evidence="4 6" id="KW-1133">Transmembrane helix</keyword>
<evidence type="ECO:0000313" key="10">
    <source>
        <dbReference type="Proteomes" id="UP001154259"/>
    </source>
</evidence>
<feature type="transmembrane region" description="Helical" evidence="6">
    <location>
        <begin position="117"/>
        <end position="136"/>
    </location>
</feature>
<comment type="caution">
    <text evidence="7">The sequence shown here is derived from an EMBL/GenBank/DDBJ whole genome shotgun (WGS) entry which is preliminary data.</text>
</comment>
<evidence type="ECO:0000313" key="7">
    <source>
        <dbReference type="EMBL" id="CAI3937322.1"/>
    </source>
</evidence>
<keyword evidence="5 6" id="KW-0472">Membrane</keyword>
<dbReference type="EMBL" id="CAMXCS010000002">
    <property type="protein sequence ID" value="CAI3946127.1"/>
    <property type="molecule type" value="Genomic_DNA"/>
</dbReference>
<dbReference type="PANTHER" id="PTHR30213">
    <property type="entry name" value="INNER MEMBRANE PROTEIN YHJD"/>
    <property type="match status" value="1"/>
</dbReference>
<dbReference type="EMBL" id="CAMXCM010000002">
    <property type="protein sequence ID" value="CAI3937322.1"/>
    <property type="molecule type" value="Genomic_DNA"/>
</dbReference>
<name>A0A9W4TNY3_9PROT</name>
<dbReference type="Proteomes" id="UP001154255">
    <property type="component" value="Unassembled WGS sequence"/>
</dbReference>
<evidence type="ECO:0000256" key="2">
    <source>
        <dbReference type="ARBA" id="ARBA00022475"/>
    </source>
</evidence>
<feature type="transmembrane region" description="Helical" evidence="6">
    <location>
        <begin position="156"/>
        <end position="183"/>
    </location>
</feature>
<dbReference type="PIRSF" id="PIRSF035875">
    <property type="entry name" value="RNase_BN"/>
    <property type="match status" value="1"/>
</dbReference>
<sequence length="320" mass="35992">MSDVNQSHSAEVLYEKKYSPLKISFRGWKSIVIDTVKALIQGPSMLVSAGCAFFTTLSLFPTISSLISMYGLVFDPQTVEPQLKFLQHFLPPSVYTFLQQMIHTIIDQTESTLTIQLAISIVLALWASAVGTKGLITGLNVAYNKKEERNFFKFQLLALALTFCAILGTSLTLAIIVAIPAIIKLLPLNVFYDIMNYFPNLDDYFPAFNIARTVSNVVVLFFVIWTFSLFYRFGPSRSLVLWRWILPGAVLSTLLWLLSAFGFSFYVAHLANFTSTYGPLGTVAAVMMWFWVSCYVVLLGAQFNSKIEEYVIEKAQPNEQ</sequence>
<dbReference type="Proteomes" id="UP001154259">
    <property type="component" value="Unassembled WGS sequence"/>
</dbReference>
<dbReference type="NCBIfam" id="TIGR00765">
    <property type="entry name" value="yihY_not_rbn"/>
    <property type="match status" value="1"/>
</dbReference>
<feature type="transmembrane region" description="Helical" evidence="6">
    <location>
        <begin position="280"/>
        <end position="301"/>
    </location>
</feature>
<keyword evidence="2" id="KW-1003">Cell membrane</keyword>
<organism evidence="7 9">
    <name type="scientific">Commensalibacter communis</name>
    <dbReference type="NCBI Taxonomy" id="2972786"/>
    <lineage>
        <taxon>Bacteria</taxon>
        <taxon>Pseudomonadati</taxon>
        <taxon>Pseudomonadota</taxon>
        <taxon>Alphaproteobacteria</taxon>
        <taxon>Acetobacterales</taxon>
        <taxon>Acetobacteraceae</taxon>
    </lineage>
</organism>
<comment type="subcellular location">
    <subcellularLocation>
        <location evidence="1">Cell membrane</location>
        <topology evidence="1">Multi-pass membrane protein</topology>
    </subcellularLocation>
</comment>
<evidence type="ECO:0000256" key="5">
    <source>
        <dbReference type="ARBA" id="ARBA00023136"/>
    </source>
</evidence>
<accession>A0A9W4TNY3</accession>
<reference evidence="7" key="1">
    <citation type="submission" date="2022-10" db="EMBL/GenBank/DDBJ databases">
        <authorList>
            <person name="Botero Cardona J."/>
        </authorList>
    </citation>
    <scope>NUCLEOTIDE SEQUENCE</scope>
    <source>
        <strain evidence="7">LMG 31819</strain>
        <strain evidence="8">R-53529</strain>
    </source>
</reference>
<keyword evidence="10" id="KW-1185">Reference proteome</keyword>
<dbReference type="PANTHER" id="PTHR30213:SF0">
    <property type="entry name" value="UPF0761 MEMBRANE PROTEIN YIHY"/>
    <property type="match status" value="1"/>
</dbReference>
<feature type="transmembrane region" description="Helical" evidence="6">
    <location>
        <begin position="46"/>
        <end position="73"/>
    </location>
</feature>
<dbReference type="Pfam" id="PF03631">
    <property type="entry name" value="Virul_fac_BrkB"/>
    <property type="match status" value="1"/>
</dbReference>
<protein>
    <submittedName>
        <fullName evidence="7">BrkB/YihY/UPF0761 family (Not an RNase) (BrkB)</fullName>
    </submittedName>
</protein>
<evidence type="ECO:0000256" key="1">
    <source>
        <dbReference type="ARBA" id="ARBA00004651"/>
    </source>
</evidence>
<evidence type="ECO:0000313" key="8">
    <source>
        <dbReference type="EMBL" id="CAI3946127.1"/>
    </source>
</evidence>
<keyword evidence="3 6" id="KW-0812">Transmembrane</keyword>
<dbReference type="RefSeq" id="WP_271789843.1">
    <property type="nucleotide sequence ID" value="NZ_CAMXCJ010000003.1"/>
</dbReference>
<evidence type="ECO:0000256" key="3">
    <source>
        <dbReference type="ARBA" id="ARBA00022692"/>
    </source>
</evidence>
<gene>
    <name evidence="8" type="ORF">R53529_LOCUS1416</name>
    <name evidence="7" type="ORF">R53530_LOCUS1018</name>
</gene>
<dbReference type="GO" id="GO:0005886">
    <property type="term" value="C:plasma membrane"/>
    <property type="evidence" value="ECO:0007669"/>
    <property type="project" value="UniProtKB-SubCell"/>
</dbReference>
<dbReference type="AlphaFoldDB" id="A0A9W4TNY3"/>
<dbReference type="InterPro" id="IPR017039">
    <property type="entry name" value="Virul_fac_BrkB"/>
</dbReference>
<feature type="transmembrane region" description="Helical" evidence="6">
    <location>
        <begin position="210"/>
        <end position="232"/>
    </location>
</feature>
<proteinExistence type="predicted"/>
<feature type="transmembrane region" description="Helical" evidence="6">
    <location>
        <begin position="244"/>
        <end position="268"/>
    </location>
</feature>
<evidence type="ECO:0000256" key="6">
    <source>
        <dbReference type="SAM" id="Phobius"/>
    </source>
</evidence>
<evidence type="ECO:0000256" key="4">
    <source>
        <dbReference type="ARBA" id="ARBA00022989"/>
    </source>
</evidence>
<evidence type="ECO:0000313" key="9">
    <source>
        <dbReference type="Proteomes" id="UP001154255"/>
    </source>
</evidence>